<dbReference type="EMBL" id="CP028907">
    <property type="protein sequence ID" value="AWB09100.1"/>
    <property type="molecule type" value="Genomic_DNA"/>
</dbReference>
<dbReference type="CDD" id="cd02440">
    <property type="entry name" value="AdoMet_MTases"/>
    <property type="match status" value="1"/>
</dbReference>
<feature type="domain" description="Methyltransferase" evidence="2">
    <location>
        <begin position="48"/>
        <end position="147"/>
    </location>
</feature>
<sequence length="271" mass="30154">MAAGGMSERYYGQGSFSAALYDLIDGALCPENEATFYRTLAIGTGTPIVDIGAGTGRLTFALAEAGHEVIGVDLSCDMLAVAQRKRDAADETVKNRTSFIQADIRALDLGRRTDLAIAPYRIFNFLLTDEDRSRFLDGLHRHLSDRGRAIIDCWGASDNSSRLRPANQNRRILVNLEGTPFNVARTFKSDKVDQVRKVAEFTVGYEILDKDNRVLKSKDEVLELRWCAPDEMRSLFERHGFRVLSELGGFDAMPATLPGDRIWVVERSDCG</sequence>
<organism evidence="3 4">
    <name type="scientific">Azospirillum humicireducens</name>
    <dbReference type="NCBI Taxonomy" id="1226968"/>
    <lineage>
        <taxon>Bacteria</taxon>
        <taxon>Pseudomonadati</taxon>
        <taxon>Pseudomonadota</taxon>
        <taxon>Alphaproteobacteria</taxon>
        <taxon>Rhodospirillales</taxon>
        <taxon>Azospirillaceae</taxon>
        <taxon>Azospirillum</taxon>
    </lineage>
</organism>
<dbReference type="InterPro" id="IPR041698">
    <property type="entry name" value="Methyltransf_25"/>
</dbReference>
<evidence type="ECO:0000313" key="3">
    <source>
        <dbReference type="EMBL" id="AWB09100.1"/>
    </source>
</evidence>
<keyword evidence="1" id="KW-0808">Transferase</keyword>
<dbReference type="Gene3D" id="3.40.50.150">
    <property type="entry name" value="Vaccinia Virus protein VP39"/>
    <property type="match status" value="1"/>
</dbReference>
<dbReference type="KEGG" id="ahu:A6A40_29450"/>
<evidence type="ECO:0000313" key="4">
    <source>
        <dbReference type="Proteomes" id="UP000077405"/>
    </source>
</evidence>
<dbReference type="Pfam" id="PF13649">
    <property type="entry name" value="Methyltransf_25"/>
    <property type="match status" value="1"/>
</dbReference>
<reference evidence="3 4" key="1">
    <citation type="submission" date="2018-04" db="EMBL/GenBank/DDBJ databases">
        <title>Complete genome sequence of the nitrogen-fixing bacterium Azospirillum humicireducens type strain SgZ-5.</title>
        <authorList>
            <person name="Yu Z."/>
        </authorList>
    </citation>
    <scope>NUCLEOTIDE SEQUENCE [LARGE SCALE GENOMIC DNA]</scope>
    <source>
        <strain evidence="3 4">SgZ-5</strain>
        <plasmid evidence="3 4">pYZ6</plasmid>
    </source>
</reference>
<dbReference type="InterPro" id="IPR029063">
    <property type="entry name" value="SAM-dependent_MTases_sf"/>
</dbReference>
<dbReference type="Proteomes" id="UP000077405">
    <property type="component" value="Plasmid pYZ6"/>
</dbReference>
<proteinExistence type="predicted"/>
<name>A0A2R4VXA3_9PROT</name>
<dbReference type="PANTHER" id="PTHR43861">
    <property type="entry name" value="TRANS-ACONITATE 2-METHYLTRANSFERASE-RELATED"/>
    <property type="match status" value="1"/>
</dbReference>
<dbReference type="Gene3D" id="2.20.130.10">
    <property type="entry name" value="CAC2371-like domains"/>
    <property type="match status" value="1"/>
</dbReference>
<dbReference type="AlphaFoldDB" id="A0A2R4VXA3"/>
<keyword evidence="4" id="KW-1185">Reference proteome</keyword>
<dbReference type="SUPFAM" id="SSF53335">
    <property type="entry name" value="S-adenosyl-L-methionine-dependent methyltransferases"/>
    <property type="match status" value="1"/>
</dbReference>
<geneLocation type="plasmid" evidence="3 4">
    <name>pYZ6</name>
</geneLocation>
<protein>
    <recommendedName>
        <fullName evidence="2">Methyltransferase domain-containing protein</fullName>
    </recommendedName>
</protein>
<evidence type="ECO:0000259" key="2">
    <source>
        <dbReference type="Pfam" id="PF13649"/>
    </source>
</evidence>
<accession>A0A2R4VXA3</accession>
<evidence type="ECO:0000256" key="1">
    <source>
        <dbReference type="ARBA" id="ARBA00022679"/>
    </source>
</evidence>
<keyword evidence="3" id="KW-0614">Plasmid</keyword>
<dbReference type="GO" id="GO:0016740">
    <property type="term" value="F:transferase activity"/>
    <property type="evidence" value="ECO:0007669"/>
    <property type="project" value="UniProtKB-KW"/>
</dbReference>
<gene>
    <name evidence="3" type="ORF">A6A40_29450</name>
</gene>